<dbReference type="GO" id="GO:0016616">
    <property type="term" value="F:oxidoreductase activity, acting on the CH-OH group of donors, NAD or NADP as acceptor"/>
    <property type="evidence" value="ECO:0007669"/>
    <property type="project" value="TreeGrafter"/>
</dbReference>
<dbReference type="Gene3D" id="3.40.50.720">
    <property type="entry name" value="NAD(P)-binding Rossmann-like Domain"/>
    <property type="match status" value="1"/>
</dbReference>
<evidence type="ECO:0000256" key="3">
    <source>
        <dbReference type="ARBA" id="ARBA00023002"/>
    </source>
</evidence>
<dbReference type="InterPro" id="IPR002347">
    <property type="entry name" value="SDR_fam"/>
</dbReference>
<dbReference type="SUPFAM" id="SSF51735">
    <property type="entry name" value="NAD(P)-binding Rossmann-fold domains"/>
    <property type="match status" value="1"/>
</dbReference>
<name>A0A2K9NNR0_BACTC</name>
<dbReference type="Proteomes" id="UP000235584">
    <property type="component" value="Chromosome"/>
</dbReference>
<evidence type="ECO:0000256" key="1">
    <source>
        <dbReference type="ARBA" id="ARBA00006484"/>
    </source>
</evidence>
<dbReference type="GO" id="GO:0030497">
    <property type="term" value="P:fatty acid elongation"/>
    <property type="evidence" value="ECO:0007669"/>
    <property type="project" value="TreeGrafter"/>
</dbReference>
<evidence type="ECO:0000313" key="5">
    <source>
        <dbReference type="Proteomes" id="UP000235584"/>
    </source>
</evidence>
<dbReference type="Pfam" id="PF13561">
    <property type="entry name" value="adh_short_C2"/>
    <property type="match status" value="1"/>
</dbReference>
<gene>
    <name evidence="4" type="ORF">C0V70_03210</name>
</gene>
<dbReference type="PANTHER" id="PTHR42760">
    <property type="entry name" value="SHORT-CHAIN DEHYDROGENASES/REDUCTASES FAMILY MEMBER"/>
    <property type="match status" value="1"/>
</dbReference>
<evidence type="ECO:0000256" key="2">
    <source>
        <dbReference type="ARBA" id="ARBA00022857"/>
    </source>
</evidence>
<dbReference type="FunFam" id="3.40.50.720:FF:000374">
    <property type="entry name" value="3-oxoacyl-(Acyl-carrier-protein) reductase"/>
    <property type="match status" value="1"/>
</dbReference>
<dbReference type="KEGG" id="bsto:C0V70_03210"/>
<dbReference type="PRINTS" id="PR00081">
    <property type="entry name" value="GDHRDH"/>
</dbReference>
<dbReference type="PRINTS" id="PR00080">
    <property type="entry name" value="SDRFAMILY"/>
</dbReference>
<dbReference type="EMBL" id="CP025704">
    <property type="protein sequence ID" value="AUN97132.1"/>
    <property type="molecule type" value="Genomic_DNA"/>
</dbReference>
<reference evidence="4 5" key="1">
    <citation type="submission" date="2018-01" db="EMBL/GenBank/DDBJ databases">
        <title>Complete genome sequence of Bacteriovorax stolpii DSM12778.</title>
        <authorList>
            <person name="Tang B."/>
            <person name="Chang J."/>
        </authorList>
    </citation>
    <scope>NUCLEOTIDE SEQUENCE [LARGE SCALE GENOMIC DNA]</scope>
    <source>
        <strain evidence="4 5">DSM 12778</strain>
    </source>
</reference>
<protein>
    <submittedName>
        <fullName evidence="4">Uncharacterized protein</fullName>
    </submittedName>
</protein>
<sequence>MTTKIALITGGSRGLGKSMALHLAEKGVDVIITYNSKKEEANEVVSQLEKLGRKAHALQLNVENSKTFGDFAGQVGSILKSKWQRENFNFLVNNAGIGINVSIMETTEEQFDQLTNIHFKGVFFLTQKLLPLMSDGGRIINISSGLARFSFPGYSVYGALKGAIEVMTRYMAKELGPRRIAVNTIAPGPIETDFRGGDVRDNKEMNKALAAQTSLGRVGLPDDVGGAVAALLSDESGWINAQRIEVSGGIMI</sequence>
<dbReference type="InterPro" id="IPR036291">
    <property type="entry name" value="NAD(P)-bd_dom_sf"/>
</dbReference>
<organism evidence="4 5">
    <name type="scientific">Bacteriovorax stolpii</name>
    <name type="common">Bdellovibrio stolpii</name>
    <dbReference type="NCBI Taxonomy" id="960"/>
    <lineage>
        <taxon>Bacteria</taxon>
        <taxon>Pseudomonadati</taxon>
        <taxon>Bdellovibrionota</taxon>
        <taxon>Bacteriovoracia</taxon>
        <taxon>Bacteriovoracales</taxon>
        <taxon>Bacteriovoracaceae</taxon>
        <taxon>Bacteriovorax</taxon>
    </lineage>
</organism>
<dbReference type="PANTHER" id="PTHR42760:SF53">
    <property type="entry name" value="BLR4183 PROTEIN"/>
    <property type="match status" value="1"/>
</dbReference>
<comment type="similarity">
    <text evidence="1">Belongs to the short-chain dehydrogenases/reductases (SDR) family.</text>
</comment>
<dbReference type="AlphaFoldDB" id="A0A2K9NNR0"/>
<dbReference type="RefSeq" id="WP_102242427.1">
    <property type="nucleotide sequence ID" value="NZ_CP025704.1"/>
</dbReference>
<keyword evidence="5" id="KW-1185">Reference proteome</keyword>
<keyword evidence="2" id="KW-0521">NADP</keyword>
<accession>A0A2K9NNR0</accession>
<keyword evidence="3" id="KW-0560">Oxidoreductase</keyword>
<proteinExistence type="inferred from homology"/>
<evidence type="ECO:0000313" key="4">
    <source>
        <dbReference type="EMBL" id="AUN97132.1"/>
    </source>
</evidence>